<evidence type="ECO:0000313" key="8">
    <source>
        <dbReference type="EMBL" id="MCP2330581.1"/>
    </source>
</evidence>
<evidence type="ECO:0000313" key="9">
    <source>
        <dbReference type="Proteomes" id="UP000791080"/>
    </source>
</evidence>
<dbReference type="PRINTS" id="PR00149">
    <property type="entry name" value="FUMRATELYASE"/>
</dbReference>
<dbReference type="Gene3D" id="1.20.200.10">
    <property type="entry name" value="Fumarase/aspartase (Central domain)"/>
    <property type="match status" value="1"/>
</dbReference>
<dbReference type="Gene3D" id="1.10.275.10">
    <property type="entry name" value="Fumarase/aspartase (N-terminal domain)"/>
    <property type="match status" value="1"/>
</dbReference>
<keyword evidence="5 8" id="KW-0456">Lyase</keyword>
<dbReference type="RefSeq" id="WP_051313656.1">
    <property type="nucleotide sequence ID" value="NZ_AUBJ02000001.1"/>
</dbReference>
<evidence type="ECO:0000256" key="5">
    <source>
        <dbReference type="ARBA" id="ARBA00023239"/>
    </source>
</evidence>
<dbReference type="SUPFAM" id="SSF48557">
    <property type="entry name" value="L-aspartase-like"/>
    <property type="match status" value="1"/>
</dbReference>
<keyword evidence="9" id="KW-1185">Reference proteome</keyword>
<dbReference type="InterPro" id="IPR020557">
    <property type="entry name" value="Fumarate_lyase_CS"/>
</dbReference>
<protein>
    <recommendedName>
        <fullName evidence="2">argininosuccinate lyase</fullName>
        <ecNumber evidence="2">4.3.2.1</ecNumber>
    </recommendedName>
</protein>
<reference evidence="8 9" key="1">
    <citation type="submission" date="2013-07" db="EMBL/GenBank/DDBJ databases">
        <authorList>
            <consortium name="DOE Joint Genome Institute"/>
            <person name="Reeve W."/>
            <person name="Huntemann M."/>
            <person name="Han J."/>
            <person name="Chen A."/>
            <person name="Kyrpides N."/>
            <person name="Mavromatis K."/>
            <person name="Markowitz V."/>
            <person name="Palaniappan K."/>
            <person name="Ivanova N."/>
            <person name="Schaumberg A."/>
            <person name="Pati A."/>
            <person name="Liolios K."/>
            <person name="Nordberg H.P."/>
            <person name="Cantor M.N."/>
            <person name="Hua S.X."/>
            <person name="Woyke T."/>
        </authorList>
    </citation>
    <scope>NUCLEOTIDE SEQUENCE [LARGE SCALE GENOMIC DNA]</scope>
    <source>
        <strain evidence="8 9">DSM 43889</strain>
    </source>
</reference>
<comment type="pathway">
    <text evidence="1">Amino-acid biosynthesis; L-arginine biosynthesis; L-arginine from L-ornithine and carbamoyl phosphate: step 3/3.</text>
</comment>
<accession>A0ABT1JFM1</accession>
<feature type="domain" description="Argininosuccinate lyase C-terminal" evidence="7">
    <location>
        <begin position="366"/>
        <end position="408"/>
    </location>
</feature>
<feature type="domain" description="Fumarate lyase N-terminal" evidence="6">
    <location>
        <begin position="98"/>
        <end position="302"/>
    </location>
</feature>
<evidence type="ECO:0000256" key="1">
    <source>
        <dbReference type="ARBA" id="ARBA00004941"/>
    </source>
</evidence>
<keyword evidence="4" id="KW-0028">Amino-acid biosynthesis</keyword>
<keyword evidence="3" id="KW-0055">Arginine biosynthesis</keyword>
<dbReference type="PROSITE" id="PS00163">
    <property type="entry name" value="FUMARATE_LYASES"/>
    <property type="match status" value="1"/>
</dbReference>
<dbReference type="InterPro" id="IPR009049">
    <property type="entry name" value="Argininosuccinate_lyase"/>
</dbReference>
<dbReference type="Pfam" id="PF00206">
    <property type="entry name" value="Lyase_1"/>
    <property type="match status" value="1"/>
</dbReference>
<gene>
    <name evidence="8" type="ORF">G443_000851</name>
</gene>
<evidence type="ECO:0000259" key="7">
    <source>
        <dbReference type="Pfam" id="PF14698"/>
    </source>
</evidence>
<dbReference type="InterPro" id="IPR022761">
    <property type="entry name" value="Fumarate_lyase_N"/>
</dbReference>
<reference evidence="8 9" key="2">
    <citation type="submission" date="2022-06" db="EMBL/GenBank/DDBJ databases">
        <title>Genomic Encyclopedia of Type Strains, Phase I: the one thousand microbial genomes (KMG-I) project.</title>
        <authorList>
            <person name="Kyrpides N."/>
        </authorList>
    </citation>
    <scope>NUCLEOTIDE SEQUENCE [LARGE SCALE GENOMIC DNA]</scope>
    <source>
        <strain evidence="8 9">DSM 43889</strain>
    </source>
</reference>
<comment type="caution">
    <text evidence="8">The sequence shown here is derived from an EMBL/GenBank/DDBJ whole genome shotgun (WGS) entry which is preliminary data.</text>
</comment>
<dbReference type="InterPro" id="IPR000362">
    <property type="entry name" value="Fumarate_lyase_fam"/>
</dbReference>
<evidence type="ECO:0000259" key="6">
    <source>
        <dbReference type="Pfam" id="PF00206"/>
    </source>
</evidence>
<dbReference type="EMBL" id="AUBJ02000001">
    <property type="protein sequence ID" value="MCP2330581.1"/>
    <property type="molecule type" value="Genomic_DNA"/>
</dbReference>
<dbReference type="GO" id="GO:0016829">
    <property type="term" value="F:lyase activity"/>
    <property type="evidence" value="ECO:0007669"/>
    <property type="project" value="UniProtKB-KW"/>
</dbReference>
<evidence type="ECO:0000256" key="3">
    <source>
        <dbReference type="ARBA" id="ARBA00022571"/>
    </source>
</evidence>
<dbReference type="PRINTS" id="PR00145">
    <property type="entry name" value="ARGSUCLYASE"/>
</dbReference>
<dbReference type="InterPro" id="IPR029419">
    <property type="entry name" value="Arg_succ_lyase_C"/>
</dbReference>
<evidence type="ECO:0000256" key="2">
    <source>
        <dbReference type="ARBA" id="ARBA00012338"/>
    </source>
</evidence>
<organism evidence="8 9">
    <name type="scientific">Actinoalloteichus caeruleus DSM 43889</name>
    <dbReference type="NCBI Taxonomy" id="1120930"/>
    <lineage>
        <taxon>Bacteria</taxon>
        <taxon>Bacillati</taxon>
        <taxon>Actinomycetota</taxon>
        <taxon>Actinomycetes</taxon>
        <taxon>Pseudonocardiales</taxon>
        <taxon>Pseudonocardiaceae</taxon>
        <taxon>Actinoalloteichus</taxon>
        <taxon>Actinoalloteichus cyanogriseus</taxon>
    </lineage>
</organism>
<dbReference type="EC" id="4.3.2.1" evidence="2"/>
<dbReference type="PANTHER" id="PTHR43814">
    <property type="entry name" value="ARGININOSUCCINATE LYASE"/>
    <property type="match status" value="1"/>
</dbReference>
<sequence>MSDTGRLRAGLWPRTRRVVFGGSTSEAVRSELRLNTSVDLAHVTMLAEREMLDRATAGALLREIRELRDEDFASLLDRPVPRGLYLMYEDALISRLGEEVGGALHTARSRNDMKATTTAMRLRGEVLDLLDELARLRAVLLARARAHSRTVMPVYTHFQPAMPITYGYYLLGVALALGRECDAVVHASDELRRCPLGAGSVAGSDLDIDPARTSTLLGFDSPPLHALDTIASRDTVLRTLSSLCGAAVLLSRLATDLQLWSTSEFGFLHFPDRLVGGSSAMPQKRNAFLLEHVKAGAGTVIGAWTAAASMTKSTPFTNTIEVGTEAVGTAWPALASVRDTVLLSQVLVSGAQPAPPAMSQRARSGFVTATAMANQLVLTGVPFRKAHRAVGTSVRKAIDQGADELSHVEVPGSTPAAAPRLEDSVRDHRYGGGPGAFADAFTSARDDLSRHAAWRRDWRARIKAAEAELASAVERVMGAGSAHVS</sequence>
<dbReference type="PANTHER" id="PTHR43814:SF1">
    <property type="entry name" value="ARGININOSUCCINATE LYASE"/>
    <property type="match status" value="1"/>
</dbReference>
<proteinExistence type="predicted"/>
<dbReference type="InterPro" id="IPR024083">
    <property type="entry name" value="Fumarase/histidase_N"/>
</dbReference>
<dbReference type="Proteomes" id="UP000791080">
    <property type="component" value="Unassembled WGS sequence"/>
</dbReference>
<dbReference type="CDD" id="cd01359">
    <property type="entry name" value="Argininosuccinate_lyase"/>
    <property type="match status" value="1"/>
</dbReference>
<dbReference type="Gene3D" id="1.10.40.30">
    <property type="entry name" value="Fumarase/aspartase (C-terminal domain)"/>
    <property type="match status" value="1"/>
</dbReference>
<dbReference type="Pfam" id="PF14698">
    <property type="entry name" value="ASL_C2"/>
    <property type="match status" value="1"/>
</dbReference>
<name>A0ABT1JFM1_ACTCY</name>
<evidence type="ECO:0000256" key="4">
    <source>
        <dbReference type="ARBA" id="ARBA00022605"/>
    </source>
</evidence>
<dbReference type="InterPro" id="IPR008948">
    <property type="entry name" value="L-Aspartase-like"/>
</dbReference>